<gene>
    <name evidence="1" type="ORF">DV451_001711</name>
</gene>
<sequence>MISALRVSRPFARMLSTTSSAPATVKATTEATSAAAAPSTHYITFAEYRQQATKQGPLAAVRQAYPRSLNTASEIARAKAAANGTAAH</sequence>
<comment type="caution">
    <text evidence="1">The sequence shown here is derived from an EMBL/GenBank/DDBJ whole genome shotgun (WGS) entry which is preliminary data.</text>
</comment>
<proteinExistence type="predicted"/>
<name>A0A9P5KV99_GEOCN</name>
<accession>A0A9P5KV99</accession>
<organism evidence="1 2">
    <name type="scientific">Geotrichum candidum</name>
    <name type="common">Oospora lactis</name>
    <name type="synonym">Dipodascus geotrichum</name>
    <dbReference type="NCBI Taxonomy" id="1173061"/>
    <lineage>
        <taxon>Eukaryota</taxon>
        <taxon>Fungi</taxon>
        <taxon>Dikarya</taxon>
        <taxon>Ascomycota</taxon>
        <taxon>Saccharomycotina</taxon>
        <taxon>Dipodascomycetes</taxon>
        <taxon>Dipodascales</taxon>
        <taxon>Dipodascaceae</taxon>
        <taxon>Geotrichum</taxon>
    </lineage>
</organism>
<reference evidence="1" key="2">
    <citation type="submission" date="2020-01" db="EMBL/GenBank/DDBJ databases">
        <authorList>
            <person name="Perkins V."/>
            <person name="Lessard M.-H."/>
            <person name="Dugat-Bony E."/>
            <person name="Frenette M."/>
            <person name="Labrie S."/>
        </authorList>
    </citation>
    <scope>NUCLEOTIDE SEQUENCE</scope>
    <source>
        <strain evidence="1">LMA-70</strain>
    </source>
</reference>
<dbReference type="AlphaFoldDB" id="A0A9P5KV99"/>
<reference evidence="1" key="1">
    <citation type="journal article" date="2020" name="Front. Microbiol.">
        <title>Phenotypic and Genetic Characterization of the Cheese Ripening Yeast Geotrichum candidum.</title>
        <authorList>
            <person name="Perkins V."/>
            <person name="Vignola S."/>
            <person name="Lessard M.H."/>
            <person name="Plante P.L."/>
            <person name="Corbeil J."/>
            <person name="Dugat-Bony E."/>
            <person name="Frenette M."/>
            <person name="Labrie S."/>
        </authorList>
    </citation>
    <scope>NUCLEOTIDE SEQUENCE</scope>
    <source>
        <strain evidence="1">LMA-70</strain>
    </source>
</reference>
<evidence type="ECO:0000313" key="2">
    <source>
        <dbReference type="Proteomes" id="UP000750522"/>
    </source>
</evidence>
<protein>
    <submittedName>
        <fullName evidence="1">Uncharacterized protein</fullName>
    </submittedName>
</protein>
<dbReference type="Proteomes" id="UP000750522">
    <property type="component" value="Unassembled WGS sequence"/>
</dbReference>
<evidence type="ECO:0000313" key="1">
    <source>
        <dbReference type="EMBL" id="KAF5102821.1"/>
    </source>
</evidence>
<dbReference type="EMBL" id="QQZK01000027">
    <property type="protein sequence ID" value="KAF5102821.1"/>
    <property type="molecule type" value="Genomic_DNA"/>
</dbReference>